<accession>A0ABN3HB89</accession>
<dbReference type="InterPro" id="IPR013221">
    <property type="entry name" value="Mur_ligase_cen"/>
</dbReference>
<feature type="binding site" evidence="6">
    <location>
        <position position="592"/>
    </location>
    <ligand>
        <name>substrate</name>
    </ligand>
</feature>
<comment type="similarity">
    <text evidence="6">Belongs to the alanine racemase family.</text>
</comment>
<feature type="active site" description="Proton acceptor; specific for L-alanine" evidence="6">
    <location>
        <position position="722"/>
    </location>
</feature>
<dbReference type="InterPro" id="IPR009006">
    <property type="entry name" value="Ala_racemase/Decarboxylase_C"/>
</dbReference>
<keyword evidence="9" id="KW-1185">Reference proteome</keyword>
<evidence type="ECO:0000256" key="2">
    <source>
        <dbReference type="ARBA" id="ARBA00022618"/>
    </source>
</evidence>
<comment type="function">
    <text evidence="6">Catalyzes the interconversion of L-alanine and D-alanine. May also act on other amino acids.</text>
</comment>
<keyword evidence="4 6" id="KW-0413">Isomerase</keyword>
<keyword evidence="2" id="KW-0132">Cell division</keyword>
<protein>
    <recommendedName>
        <fullName evidence="6">Alanine racemase</fullName>
        <ecNumber evidence="6">5.1.1.1</ecNumber>
    </recommendedName>
</protein>
<organism evidence="8 9">
    <name type="scientific">Dactylosporangium salmoneum</name>
    <dbReference type="NCBI Taxonomy" id="53361"/>
    <lineage>
        <taxon>Bacteria</taxon>
        <taxon>Bacillati</taxon>
        <taxon>Actinomycetota</taxon>
        <taxon>Actinomycetes</taxon>
        <taxon>Micromonosporales</taxon>
        <taxon>Micromonosporaceae</taxon>
        <taxon>Dactylosporangium</taxon>
    </lineage>
</organism>
<dbReference type="Pfam" id="PF00842">
    <property type="entry name" value="Ala_racemase_C"/>
    <property type="match status" value="1"/>
</dbReference>
<evidence type="ECO:0000256" key="5">
    <source>
        <dbReference type="ARBA" id="ARBA00023306"/>
    </source>
</evidence>
<evidence type="ECO:0000256" key="3">
    <source>
        <dbReference type="ARBA" id="ARBA00022898"/>
    </source>
</evidence>
<evidence type="ECO:0000256" key="1">
    <source>
        <dbReference type="ARBA" id="ARBA00001933"/>
    </source>
</evidence>
<dbReference type="RefSeq" id="WP_344617669.1">
    <property type="nucleotide sequence ID" value="NZ_BAAARV010000076.1"/>
</dbReference>
<gene>
    <name evidence="8" type="ORF">GCM10010170_078080</name>
</gene>
<dbReference type="SUPFAM" id="SSF50621">
    <property type="entry name" value="Alanine racemase C-terminal domain-like"/>
    <property type="match status" value="1"/>
</dbReference>
<dbReference type="NCBIfam" id="TIGR00492">
    <property type="entry name" value="alr"/>
    <property type="match status" value="1"/>
</dbReference>
<dbReference type="Pfam" id="PF08245">
    <property type="entry name" value="Mur_ligase_M"/>
    <property type="match status" value="1"/>
</dbReference>
<evidence type="ECO:0000259" key="7">
    <source>
        <dbReference type="SMART" id="SM01005"/>
    </source>
</evidence>
<keyword evidence="3 6" id="KW-0663">Pyridoxal phosphate</keyword>
<dbReference type="Pfam" id="PF01168">
    <property type="entry name" value="Ala_racemase_N"/>
    <property type="match status" value="1"/>
</dbReference>
<dbReference type="SMART" id="SM01005">
    <property type="entry name" value="Ala_racemase_C"/>
    <property type="match status" value="1"/>
</dbReference>
<evidence type="ECO:0000313" key="9">
    <source>
        <dbReference type="Proteomes" id="UP001501444"/>
    </source>
</evidence>
<dbReference type="InterPro" id="IPR035911">
    <property type="entry name" value="MurE/MurF_N"/>
</dbReference>
<dbReference type="PANTHER" id="PTHR30511:SF0">
    <property type="entry name" value="ALANINE RACEMASE, CATABOLIC-RELATED"/>
    <property type="match status" value="1"/>
</dbReference>
<dbReference type="SUPFAM" id="SSF53244">
    <property type="entry name" value="MurD-like peptide ligases, peptide-binding domain"/>
    <property type="match status" value="1"/>
</dbReference>
<dbReference type="InterPro" id="IPR029066">
    <property type="entry name" value="PLP-binding_barrel"/>
</dbReference>
<dbReference type="InterPro" id="IPR036615">
    <property type="entry name" value="Mur_ligase_C_dom_sf"/>
</dbReference>
<dbReference type="HAMAP" id="MF_01201">
    <property type="entry name" value="Ala_racemase"/>
    <property type="match status" value="1"/>
</dbReference>
<dbReference type="SUPFAM" id="SSF51419">
    <property type="entry name" value="PLP-binding barrel"/>
    <property type="match status" value="1"/>
</dbReference>
<evidence type="ECO:0000313" key="8">
    <source>
        <dbReference type="EMBL" id="GAA2374785.1"/>
    </source>
</evidence>
<dbReference type="Gene3D" id="2.40.37.10">
    <property type="entry name" value="Lyase, Ornithine Decarboxylase, Chain A, domain 1"/>
    <property type="match status" value="1"/>
</dbReference>
<dbReference type="EMBL" id="BAAARV010000076">
    <property type="protein sequence ID" value="GAA2374785.1"/>
    <property type="molecule type" value="Genomic_DNA"/>
</dbReference>
<dbReference type="Gene3D" id="3.20.20.10">
    <property type="entry name" value="Alanine racemase"/>
    <property type="match status" value="1"/>
</dbReference>
<keyword evidence="5" id="KW-0131">Cell cycle</keyword>
<sequence>MDPVSVAEVASIVGGTVHFPREEREVGSVAIHSDRLQADSLFFALHGATDGHRFVARALANGAIAAVVAADRLDELPSDAGPLIAVADPLAALQEMAVWWRRQLTATTFVAVVGSNGKTLTKDALVGLLPGHTTYASPGSYNSQLGVALSVLQCPADVPVAVIEAAATEPGEMARLARIVAPDAVVFTNLGSRSVQSFGSREEHARELLTMAAGLPADGWLLMGETDPGVRQLAARITKARLLAAGDAALPRLTRLRHVERSSLVRATLPGGVEEDLLVATPSPEVLSDLELAMGAATLLGEAPDDLLAAVADYTPPSTRMQMWRRPDGATVVGELANTDPLALSSALRTARSLMGAHGRTLMIIGDPLTGLTAEAAEAMARCLRAENVELVCGLTAEAHGLIEAALTGTDRGGVPVHRFPDEDRMRAFVATELRPDDVALVHVPRDTMVTDSWMHLVETAAATRLYVDLAAVKSNVAAFRKLVGPHTKLMGVVKAEAYGTNPVTVAHTLREAGVDWLGVATADEGIALRRAGVQMPILVFLAVPGDLERLVRHRLTPSVYSVEMYDAACRVAAGSGRRLDVHLEVDSGMHRSGFYPEAAIELLGKLRGHEHLRLTGLMSHLGCPDDPAEDDLTREQLKRFGAVCAAAAELGFEDVVRHTSATAATIRFPEARYDMVRIGLGLYGLQPSTATSSLITLTPGVGLVSRIVEIHDMAPGERVGYGGHFRAHSPGTRVALIAAGYYDAVPRAFRKVGFVLVNGRRCEIAGTISMDSMAIDITGHPDAEVGSDVLIFGQYAGFSSPIEEASAAMDTVSHELLTQVGPRVQRIFTQH</sequence>
<dbReference type="InterPro" id="IPR000821">
    <property type="entry name" value="Ala_racemase"/>
</dbReference>
<dbReference type="CDD" id="cd00430">
    <property type="entry name" value="PLPDE_III_AR"/>
    <property type="match status" value="1"/>
</dbReference>
<dbReference type="EC" id="5.1.1.1" evidence="6"/>
<comment type="cofactor">
    <cofactor evidence="1 6">
        <name>pyridoxal 5'-phosphate</name>
        <dbReference type="ChEBI" id="CHEBI:597326"/>
    </cofactor>
</comment>
<evidence type="ECO:0000256" key="4">
    <source>
        <dbReference type="ARBA" id="ARBA00023235"/>
    </source>
</evidence>
<dbReference type="InterPro" id="IPR036565">
    <property type="entry name" value="Mur-like_cat_sf"/>
</dbReference>
<dbReference type="SUPFAM" id="SSF63418">
    <property type="entry name" value="MurE/MurF N-terminal domain"/>
    <property type="match status" value="1"/>
</dbReference>
<feature type="active site" description="Proton acceptor; specific for D-alanine" evidence="6">
    <location>
        <position position="495"/>
    </location>
</feature>
<proteinExistence type="inferred from homology"/>
<dbReference type="GO" id="GO:0016874">
    <property type="term" value="F:ligase activity"/>
    <property type="evidence" value="ECO:0007669"/>
    <property type="project" value="UniProtKB-KW"/>
</dbReference>
<dbReference type="SUPFAM" id="SSF53623">
    <property type="entry name" value="MurD-like peptide ligases, catalytic domain"/>
    <property type="match status" value="1"/>
</dbReference>
<name>A0ABN3HB89_9ACTN</name>
<feature type="domain" description="Alanine racemase C-terminal" evidence="7">
    <location>
        <begin position="701"/>
        <end position="830"/>
    </location>
</feature>
<dbReference type="InterPro" id="IPR001608">
    <property type="entry name" value="Ala_racemase_N"/>
</dbReference>
<dbReference type="InterPro" id="IPR011079">
    <property type="entry name" value="Ala_racemase_C"/>
</dbReference>
<feature type="binding site" evidence="6">
    <location>
        <position position="771"/>
    </location>
    <ligand>
        <name>substrate</name>
    </ligand>
</feature>
<dbReference type="Gene3D" id="3.40.1390.10">
    <property type="entry name" value="MurE/MurF, N-terminal domain"/>
    <property type="match status" value="1"/>
</dbReference>
<dbReference type="PRINTS" id="PR00992">
    <property type="entry name" value="ALARACEMASE"/>
</dbReference>
<comment type="caution">
    <text evidence="8">The sequence shown here is derived from an EMBL/GenBank/DDBJ whole genome shotgun (WGS) entry which is preliminary data.</text>
</comment>
<keyword evidence="8" id="KW-0436">Ligase</keyword>
<evidence type="ECO:0000256" key="6">
    <source>
        <dbReference type="HAMAP-Rule" id="MF_01201"/>
    </source>
</evidence>
<reference evidence="8 9" key="1">
    <citation type="journal article" date="2019" name="Int. J. Syst. Evol. Microbiol.">
        <title>The Global Catalogue of Microorganisms (GCM) 10K type strain sequencing project: providing services to taxonomists for standard genome sequencing and annotation.</title>
        <authorList>
            <consortium name="The Broad Institute Genomics Platform"/>
            <consortium name="The Broad Institute Genome Sequencing Center for Infectious Disease"/>
            <person name="Wu L."/>
            <person name="Ma J."/>
        </authorList>
    </citation>
    <scope>NUCLEOTIDE SEQUENCE [LARGE SCALE GENOMIC DNA]</scope>
    <source>
        <strain evidence="8 9">JCM 3272</strain>
    </source>
</reference>
<comment type="catalytic activity">
    <reaction evidence="6">
        <text>L-alanine = D-alanine</text>
        <dbReference type="Rhea" id="RHEA:20249"/>
        <dbReference type="ChEBI" id="CHEBI:57416"/>
        <dbReference type="ChEBI" id="CHEBI:57972"/>
        <dbReference type="EC" id="5.1.1.1"/>
    </reaction>
</comment>
<comment type="pathway">
    <text evidence="6">Amino-acid biosynthesis; D-alanine biosynthesis; D-alanine from L-alanine: step 1/1.</text>
</comment>
<dbReference type="PANTHER" id="PTHR30511">
    <property type="entry name" value="ALANINE RACEMASE"/>
    <property type="match status" value="1"/>
</dbReference>
<dbReference type="Proteomes" id="UP001501444">
    <property type="component" value="Unassembled WGS sequence"/>
</dbReference>
<dbReference type="Gene3D" id="3.90.190.20">
    <property type="entry name" value="Mur ligase, C-terminal domain"/>
    <property type="match status" value="1"/>
</dbReference>
<dbReference type="Gene3D" id="3.40.1190.10">
    <property type="entry name" value="Mur-like, catalytic domain"/>
    <property type="match status" value="1"/>
</dbReference>
<feature type="modified residue" description="N6-(pyridoxal phosphate)lysine" evidence="6">
    <location>
        <position position="495"/>
    </location>
</feature>